<feature type="compositionally biased region" description="Polar residues" evidence="9">
    <location>
        <begin position="18"/>
        <end position="31"/>
    </location>
</feature>
<feature type="domain" description="Cullin family profile" evidence="10">
    <location>
        <begin position="454"/>
        <end position="682"/>
    </location>
</feature>
<protein>
    <recommendedName>
        <fullName evidence="6">Cullin-4</fullName>
    </recommendedName>
</protein>
<dbReference type="InterPro" id="IPR036388">
    <property type="entry name" value="WH-like_DNA-bd_sf"/>
</dbReference>
<comment type="similarity">
    <text evidence="2 7 8">Belongs to the cullin family.</text>
</comment>
<comment type="caution">
    <text evidence="11">The sequence shown here is derived from an EMBL/GenBank/DDBJ whole genome shotgun (WGS) entry which is preliminary data.</text>
</comment>
<dbReference type="InterPro" id="IPR019559">
    <property type="entry name" value="Cullin_neddylation_domain"/>
</dbReference>
<proteinExistence type="inferred from homology"/>
<evidence type="ECO:0000256" key="4">
    <source>
        <dbReference type="ARBA" id="ARBA00022786"/>
    </source>
</evidence>
<gene>
    <name evidence="11" type="ORF">AKO1_015548</name>
</gene>
<dbReference type="InterPro" id="IPR036390">
    <property type="entry name" value="WH_DNA-bd_sf"/>
</dbReference>
<evidence type="ECO:0000256" key="6">
    <source>
        <dbReference type="ARBA" id="ARBA00069613"/>
    </source>
</evidence>
<feature type="region of interest" description="Disordered" evidence="9">
    <location>
        <begin position="1"/>
        <end position="33"/>
    </location>
</feature>
<dbReference type="GO" id="GO:0006511">
    <property type="term" value="P:ubiquitin-dependent protein catabolic process"/>
    <property type="evidence" value="ECO:0007669"/>
    <property type="project" value="InterPro"/>
</dbReference>
<name>A0AAW2ZG75_9EUKA</name>
<dbReference type="SMART" id="SM00182">
    <property type="entry name" value="CULLIN"/>
    <property type="match status" value="1"/>
</dbReference>
<dbReference type="InterPro" id="IPR001373">
    <property type="entry name" value="Cullin_N"/>
</dbReference>
<dbReference type="SUPFAM" id="SSF75632">
    <property type="entry name" value="Cullin homology domain"/>
    <property type="match status" value="1"/>
</dbReference>
<dbReference type="EMBL" id="JAOPGA020001435">
    <property type="protein sequence ID" value="KAL0488368.1"/>
    <property type="molecule type" value="Genomic_DNA"/>
</dbReference>
<evidence type="ECO:0000313" key="12">
    <source>
        <dbReference type="Proteomes" id="UP001431209"/>
    </source>
</evidence>
<evidence type="ECO:0000256" key="2">
    <source>
        <dbReference type="ARBA" id="ARBA00006019"/>
    </source>
</evidence>
<dbReference type="Gene3D" id="1.10.10.10">
    <property type="entry name" value="Winged helix-like DNA-binding domain superfamily/Winged helix DNA-binding domain"/>
    <property type="match status" value="1"/>
</dbReference>
<dbReference type="Pfam" id="PF26557">
    <property type="entry name" value="Cullin_AB"/>
    <property type="match status" value="1"/>
</dbReference>
<dbReference type="InterPro" id="IPR059120">
    <property type="entry name" value="Cullin-like_AB"/>
</dbReference>
<dbReference type="SUPFAM" id="SSF74788">
    <property type="entry name" value="Cullin repeat-like"/>
    <property type="match status" value="1"/>
</dbReference>
<evidence type="ECO:0000256" key="1">
    <source>
        <dbReference type="ARBA" id="ARBA00004906"/>
    </source>
</evidence>
<dbReference type="InterPro" id="IPR045093">
    <property type="entry name" value="Cullin"/>
</dbReference>
<dbReference type="Gene3D" id="3.30.230.130">
    <property type="entry name" value="Cullin, Chain C, Domain 2"/>
    <property type="match status" value="1"/>
</dbReference>
<reference evidence="11 12" key="1">
    <citation type="submission" date="2024-03" db="EMBL/GenBank/DDBJ databases">
        <title>The Acrasis kona genome and developmental transcriptomes reveal deep origins of eukaryotic multicellular pathways.</title>
        <authorList>
            <person name="Sheikh S."/>
            <person name="Fu C.-J."/>
            <person name="Brown M.W."/>
            <person name="Baldauf S.L."/>
        </authorList>
    </citation>
    <scope>NUCLEOTIDE SEQUENCE [LARGE SCALE GENOMIC DNA]</scope>
    <source>
        <strain evidence="11 12">ATCC MYA-3509</strain>
    </source>
</reference>
<keyword evidence="12" id="KW-1185">Reference proteome</keyword>
<dbReference type="FunFam" id="1.20.1310.10:FF:000024">
    <property type="entry name" value="Cullin-4 like"/>
    <property type="match status" value="1"/>
</dbReference>
<dbReference type="PROSITE" id="PS50069">
    <property type="entry name" value="CULLIN_2"/>
    <property type="match status" value="1"/>
</dbReference>
<evidence type="ECO:0000256" key="7">
    <source>
        <dbReference type="PROSITE-ProRule" id="PRU00330"/>
    </source>
</evidence>
<dbReference type="InterPro" id="IPR036317">
    <property type="entry name" value="Cullin_homology_sf"/>
</dbReference>
<keyword evidence="4" id="KW-0833">Ubl conjugation pathway</keyword>
<dbReference type="Pfam" id="PF10557">
    <property type="entry name" value="Cullin_Nedd8"/>
    <property type="match status" value="1"/>
</dbReference>
<dbReference type="Pfam" id="PF00888">
    <property type="entry name" value="Cullin"/>
    <property type="match status" value="1"/>
</dbReference>
<organism evidence="11 12">
    <name type="scientific">Acrasis kona</name>
    <dbReference type="NCBI Taxonomy" id="1008807"/>
    <lineage>
        <taxon>Eukaryota</taxon>
        <taxon>Discoba</taxon>
        <taxon>Heterolobosea</taxon>
        <taxon>Tetramitia</taxon>
        <taxon>Eutetramitia</taxon>
        <taxon>Acrasidae</taxon>
        <taxon>Acrasis</taxon>
    </lineage>
</organism>
<evidence type="ECO:0000256" key="3">
    <source>
        <dbReference type="ARBA" id="ARBA00022499"/>
    </source>
</evidence>
<dbReference type="SMART" id="SM00884">
    <property type="entry name" value="Cullin_Nedd8"/>
    <property type="match status" value="1"/>
</dbReference>
<keyword evidence="3" id="KW-1017">Isopeptide bond</keyword>
<dbReference type="GO" id="GO:0005634">
    <property type="term" value="C:nucleus"/>
    <property type="evidence" value="ECO:0007669"/>
    <property type="project" value="UniProtKB-ARBA"/>
</dbReference>
<evidence type="ECO:0000256" key="5">
    <source>
        <dbReference type="ARBA" id="ARBA00022843"/>
    </source>
</evidence>
<evidence type="ECO:0000256" key="8">
    <source>
        <dbReference type="RuleBase" id="RU003829"/>
    </source>
</evidence>
<dbReference type="FunFam" id="1.10.10.10:FF:000050">
    <property type="entry name" value="Cullin 4B"/>
    <property type="match status" value="1"/>
</dbReference>
<dbReference type="FunFam" id="1.20.1310.10:FF:000001">
    <property type="entry name" value="Cullin 3"/>
    <property type="match status" value="1"/>
</dbReference>
<evidence type="ECO:0000259" key="10">
    <source>
        <dbReference type="PROSITE" id="PS50069"/>
    </source>
</evidence>
<dbReference type="FunFam" id="1.20.1310.10:FF:000004">
    <property type="entry name" value="Cullin 4B"/>
    <property type="match status" value="1"/>
</dbReference>
<dbReference type="Proteomes" id="UP001431209">
    <property type="component" value="Unassembled WGS sequence"/>
</dbReference>
<dbReference type="SUPFAM" id="SSF46785">
    <property type="entry name" value="Winged helix' DNA-binding domain"/>
    <property type="match status" value="1"/>
</dbReference>
<evidence type="ECO:0000256" key="9">
    <source>
        <dbReference type="SAM" id="MobiDB-lite"/>
    </source>
</evidence>
<evidence type="ECO:0000313" key="11">
    <source>
        <dbReference type="EMBL" id="KAL0488368.1"/>
    </source>
</evidence>
<sequence>MSTGPNAISKKGQKRKNPSTASIASVSSPQQIKKRKIIDVDQDHNLSTLPTNNTNMSGFQRRKATVLNAPPGAASSGPVVANTLNKKKVLKIKPFDIQPMVSPTFEQDTWNVLKKAVVCIFNTEGFNMSSEELYKCVTDMCLHNLASNLFSKLKAECVEHVKSLQQQLINRTPEPLAYLRLVAGTWNRFIGEMDILRSIFLYLDRTFVMNTPTLGYTSLWDMGLNLFRAHVAETPEIEQKIVQGLLHLIKQERDGESIDRAVVQQLIRMLVTLQLYTAFFESKFIEETVGYYREEGKLLMNERNVEEYLLHIENRLKQETDRCKSFLPQQTKRALIQALEQQLIAAHSKDVLAKGFDHMMSGSEGRPSDLSRLYSLLKMVDGMDDLKASFCEYIKKNGLAIVNDVERDKTMVQDVLEFKSKIDNIFETSFQKNEQLKFSIKSSFESFLNSRQNKPAELIAKFIDSKLRSGNKGQSEEELDRSLDNAIVLFRFINGKDMFEAFYKKDLAKRLLLNRSASTDAEKQMIGKLKTECGSVFTNKLEGMFKDVDISHDLMNGFKKSQAVKKMDSNMDLNVTVITTGYWPSYNPEPVNLPLPIAQLQDVFKEFYLEKHTGRLLKWQNSLGQCTLRAELERGKKELQVSVYQAVTLLLFNDKQQYTYDEIQTLTGIVPDELKRTLQSLSVSKVKVLKKSVKGVAIDVGHDVFSLNDKFEHPLFRIRINNVQMEETKEEQENTEESVFVDRQYQIDACVVRIMKARKTLPHQQLMAELLHQLRFPCKGSEIKKRIESLLDREYIERVTGGSDANCTYKYVA</sequence>
<comment type="pathway">
    <text evidence="1">Protein modification; protein ubiquitination.</text>
</comment>
<dbReference type="PANTHER" id="PTHR11932">
    <property type="entry name" value="CULLIN"/>
    <property type="match status" value="1"/>
</dbReference>
<dbReference type="Gene3D" id="1.20.1310.10">
    <property type="entry name" value="Cullin Repeats"/>
    <property type="match status" value="4"/>
</dbReference>
<dbReference type="AlphaFoldDB" id="A0AAW2ZG75"/>
<keyword evidence="5" id="KW-0832">Ubl conjugation</keyword>
<dbReference type="InterPro" id="IPR016159">
    <property type="entry name" value="Cullin_repeat-like_dom_sf"/>
</dbReference>
<accession>A0AAW2ZG75</accession>
<dbReference type="InterPro" id="IPR016158">
    <property type="entry name" value="Cullin_homology"/>
</dbReference>
<dbReference type="GO" id="GO:0031625">
    <property type="term" value="F:ubiquitin protein ligase binding"/>
    <property type="evidence" value="ECO:0007669"/>
    <property type="project" value="InterPro"/>
</dbReference>